<evidence type="ECO:0000256" key="1">
    <source>
        <dbReference type="SAM" id="MobiDB-lite"/>
    </source>
</evidence>
<dbReference type="EMBL" id="CADEAL010001569">
    <property type="protein sequence ID" value="CAB1433543.1"/>
    <property type="molecule type" value="Genomic_DNA"/>
</dbReference>
<dbReference type="AlphaFoldDB" id="A0A9N7UNX2"/>
<reference evidence="2" key="1">
    <citation type="submission" date="2020-03" db="EMBL/GenBank/DDBJ databases">
        <authorList>
            <person name="Weist P."/>
        </authorList>
    </citation>
    <scope>NUCLEOTIDE SEQUENCE</scope>
</reference>
<sequence length="148" mass="16178">MGEFTHLLIYHCFTGRQGAAVGWRDRMGFDLQLLHVFHFWSNDLSPGAEAALTVPHTPSLSLKLSIIPGEIRLILRSPTRSWSPPCSGTAPPRLEVRMMETQGMERRRGAWAAAWADAGAELGRSYRLHSSPQTGPAGGRPTGSSAEN</sequence>
<feature type="region of interest" description="Disordered" evidence="1">
    <location>
        <begin position="126"/>
        <end position="148"/>
    </location>
</feature>
<evidence type="ECO:0000313" key="2">
    <source>
        <dbReference type="EMBL" id="CAB1433543.1"/>
    </source>
</evidence>
<dbReference type="Proteomes" id="UP001153269">
    <property type="component" value="Unassembled WGS sequence"/>
</dbReference>
<gene>
    <name evidence="2" type="ORF">PLEPLA_LOCUS21634</name>
</gene>
<name>A0A9N7UNX2_PLEPL</name>
<organism evidence="2 3">
    <name type="scientific">Pleuronectes platessa</name>
    <name type="common">European plaice</name>
    <dbReference type="NCBI Taxonomy" id="8262"/>
    <lineage>
        <taxon>Eukaryota</taxon>
        <taxon>Metazoa</taxon>
        <taxon>Chordata</taxon>
        <taxon>Craniata</taxon>
        <taxon>Vertebrata</taxon>
        <taxon>Euteleostomi</taxon>
        <taxon>Actinopterygii</taxon>
        <taxon>Neopterygii</taxon>
        <taxon>Teleostei</taxon>
        <taxon>Neoteleostei</taxon>
        <taxon>Acanthomorphata</taxon>
        <taxon>Carangaria</taxon>
        <taxon>Pleuronectiformes</taxon>
        <taxon>Pleuronectoidei</taxon>
        <taxon>Pleuronectidae</taxon>
        <taxon>Pleuronectes</taxon>
    </lineage>
</organism>
<accession>A0A9N7UNX2</accession>
<comment type="caution">
    <text evidence="2">The sequence shown here is derived from an EMBL/GenBank/DDBJ whole genome shotgun (WGS) entry which is preliminary data.</text>
</comment>
<keyword evidence="3" id="KW-1185">Reference proteome</keyword>
<evidence type="ECO:0000313" key="3">
    <source>
        <dbReference type="Proteomes" id="UP001153269"/>
    </source>
</evidence>
<protein>
    <submittedName>
        <fullName evidence="2">Uncharacterized protein</fullName>
    </submittedName>
</protein>
<proteinExistence type="predicted"/>